<dbReference type="Proteomes" id="UP000198104">
    <property type="component" value="Unassembled WGS sequence"/>
</dbReference>
<comment type="caution">
    <text evidence="1">The sequence shown here is derived from an EMBL/GenBank/DDBJ whole genome shotgun (WGS) entry which is preliminary data.</text>
</comment>
<evidence type="ECO:0000313" key="2">
    <source>
        <dbReference type="Proteomes" id="UP000198104"/>
    </source>
</evidence>
<sequence length="61" mass="6755">MGGMAFQSLGKRSSRYKPFFNSANIFLMLEHTFCLPSSTFFSAAESGIDQMQNASGQLLVR</sequence>
<organism evidence="1 2">
    <name type="scientific">Polynucleobacter aenigmaticus</name>
    <dbReference type="NCBI Taxonomy" id="1743164"/>
    <lineage>
        <taxon>Bacteria</taxon>
        <taxon>Pseudomonadati</taxon>
        <taxon>Pseudomonadota</taxon>
        <taxon>Betaproteobacteria</taxon>
        <taxon>Burkholderiales</taxon>
        <taxon>Burkholderiaceae</taxon>
        <taxon>Polynucleobacter</taxon>
    </lineage>
</organism>
<reference evidence="1 2" key="1">
    <citation type="submission" date="2017-05" db="EMBL/GenBank/DDBJ databases">
        <title>Polynucleobacter sp. MWH-K35W1 isolated from the permanently anoxic monimolimnion of a meromictic lake.</title>
        <authorList>
            <person name="Hahn M.W."/>
        </authorList>
    </citation>
    <scope>NUCLEOTIDE SEQUENCE [LARGE SCALE GENOMIC DNA]</scope>
    <source>
        <strain evidence="1 2">MWH-K35W1</strain>
    </source>
</reference>
<keyword evidence="2" id="KW-1185">Reference proteome</keyword>
<name>A0A254PVK3_9BURK</name>
<gene>
    <name evidence="1" type="ORF">CBI30_08950</name>
</gene>
<protein>
    <submittedName>
        <fullName evidence="1">Uncharacterized protein</fullName>
    </submittedName>
</protein>
<evidence type="ECO:0000313" key="1">
    <source>
        <dbReference type="EMBL" id="OWS70590.1"/>
    </source>
</evidence>
<dbReference type="EMBL" id="NGUO01000013">
    <property type="protein sequence ID" value="OWS70590.1"/>
    <property type="molecule type" value="Genomic_DNA"/>
</dbReference>
<dbReference type="AlphaFoldDB" id="A0A254PVK3"/>
<proteinExistence type="predicted"/>
<accession>A0A254PVK3</accession>